<reference evidence="5 6" key="1">
    <citation type="submission" date="2015-12" db="EMBL/GenBank/DDBJ databases">
        <title>Draft genome of Thermovenabulum gondwanense isolated from a red thermophilic microbial mat colonisisng an outflow channel of a bore well.</title>
        <authorList>
            <person name="Patel B.K."/>
        </authorList>
    </citation>
    <scope>NUCLEOTIDE SEQUENCE [LARGE SCALE GENOMIC DNA]</scope>
    <source>
        <strain evidence="5 6">R270</strain>
    </source>
</reference>
<feature type="domain" description="Methyl-accepting transducer" evidence="4">
    <location>
        <begin position="98"/>
        <end position="334"/>
    </location>
</feature>
<dbReference type="EMBL" id="LOHZ01000027">
    <property type="protein sequence ID" value="KYO66486.1"/>
    <property type="molecule type" value="Genomic_DNA"/>
</dbReference>
<dbReference type="STRING" id="520767.ATZ99_11140"/>
<evidence type="ECO:0000256" key="2">
    <source>
        <dbReference type="PROSITE-ProRule" id="PRU00284"/>
    </source>
</evidence>
<dbReference type="GO" id="GO:0016020">
    <property type="term" value="C:membrane"/>
    <property type="evidence" value="ECO:0007669"/>
    <property type="project" value="InterPro"/>
</dbReference>
<evidence type="ECO:0000313" key="6">
    <source>
        <dbReference type="Proteomes" id="UP000075737"/>
    </source>
</evidence>
<dbReference type="SUPFAM" id="SSF58104">
    <property type="entry name" value="Methyl-accepting chemotaxis protein (MCP) signaling domain"/>
    <property type="match status" value="1"/>
</dbReference>
<proteinExistence type="predicted"/>
<dbReference type="PANTHER" id="PTHR32089:SF112">
    <property type="entry name" value="LYSOZYME-LIKE PROTEIN-RELATED"/>
    <property type="match status" value="1"/>
</dbReference>
<dbReference type="PROSITE" id="PS50111">
    <property type="entry name" value="CHEMOTAXIS_TRANSDUC_2"/>
    <property type="match status" value="1"/>
</dbReference>
<dbReference type="Proteomes" id="UP000075737">
    <property type="component" value="Unassembled WGS sequence"/>
</dbReference>
<evidence type="ECO:0000256" key="1">
    <source>
        <dbReference type="ARBA" id="ARBA00023224"/>
    </source>
</evidence>
<dbReference type="InterPro" id="IPR004089">
    <property type="entry name" value="MCPsignal_dom"/>
</dbReference>
<feature type="transmembrane region" description="Helical" evidence="3">
    <location>
        <begin position="6"/>
        <end position="27"/>
    </location>
</feature>
<keyword evidence="1 2" id="KW-0807">Transducer</keyword>
<evidence type="ECO:0000256" key="3">
    <source>
        <dbReference type="SAM" id="Phobius"/>
    </source>
</evidence>
<dbReference type="SMART" id="SM00283">
    <property type="entry name" value="MA"/>
    <property type="match status" value="1"/>
</dbReference>
<dbReference type="GO" id="GO:0007165">
    <property type="term" value="P:signal transduction"/>
    <property type="evidence" value="ECO:0007669"/>
    <property type="project" value="UniProtKB-KW"/>
</dbReference>
<dbReference type="Gene3D" id="1.10.287.950">
    <property type="entry name" value="Methyl-accepting chemotaxis protein"/>
    <property type="match status" value="1"/>
</dbReference>
<sequence>MGVFENLVYLLLFAIILLLAATIYLSIRIYRIKKTVGQLGNLLDSYTKGQALFDRIEEDVERMMPSVKNLQKYLQNIIYHILKNSAEIAAGSANINSSSRKLEENIKDLNQILSGFLKNVMDINDRIVNSAAISEELYGSINEIASFSSKALDTSKNAASDLDLSLKSIEDAVSIIEEQGKEIFFISKEIMGLKDLLSKISSVSDNINEISSQINLLSLNASIEAARAGSAGKGFAVVAEAIKKLADETSKFSKEIVNLVKDIQNYIQKSANILEQSLKKVDRQKSVTDDAKKSLSNITNVMSGIEEIIKNISENIASQTQATEQMAENIQDVSNFSSVIADSIKNVEEILHKQKLYIGENFSQIKNLTTSVENFEIFTKEFDSILGDKLLEIAREVAERLTRESFSLERMPEIVKSYGVTEICITDEDGVVVLDNDKQSLNFRFPEDETTQAGEFRKILKGKADKVVQKIQPRNVDGRLYKFVGVKRKDRPGIVQVALSIEDIFRLTSK</sequence>
<dbReference type="PANTHER" id="PTHR32089">
    <property type="entry name" value="METHYL-ACCEPTING CHEMOTAXIS PROTEIN MCPB"/>
    <property type="match status" value="1"/>
</dbReference>
<keyword evidence="3" id="KW-1133">Transmembrane helix</keyword>
<accession>A0A162MKG2</accession>
<keyword evidence="3" id="KW-0472">Membrane</keyword>
<name>A0A162MKG2_9FIRM</name>
<dbReference type="Pfam" id="PF00015">
    <property type="entry name" value="MCPsignal"/>
    <property type="match status" value="1"/>
</dbReference>
<keyword evidence="6" id="KW-1185">Reference proteome</keyword>
<protein>
    <submittedName>
        <fullName evidence="5">Methyl-accepting chemotaxis protein 2</fullName>
    </submittedName>
</protein>
<keyword evidence="3" id="KW-0812">Transmembrane</keyword>
<dbReference type="AlphaFoldDB" id="A0A162MKG2"/>
<organism evidence="5 6">
    <name type="scientific">Thermovenabulum gondwanense</name>
    <dbReference type="NCBI Taxonomy" id="520767"/>
    <lineage>
        <taxon>Bacteria</taxon>
        <taxon>Bacillati</taxon>
        <taxon>Bacillota</taxon>
        <taxon>Clostridia</taxon>
        <taxon>Thermosediminibacterales</taxon>
        <taxon>Thermosediminibacteraceae</taxon>
        <taxon>Thermovenabulum</taxon>
    </lineage>
</organism>
<evidence type="ECO:0000313" key="5">
    <source>
        <dbReference type="EMBL" id="KYO66486.1"/>
    </source>
</evidence>
<comment type="caution">
    <text evidence="5">The sequence shown here is derived from an EMBL/GenBank/DDBJ whole genome shotgun (WGS) entry which is preliminary data.</text>
</comment>
<gene>
    <name evidence="5" type="primary">mcp2</name>
    <name evidence="5" type="ORF">ATZ99_11140</name>
</gene>
<evidence type="ECO:0000259" key="4">
    <source>
        <dbReference type="PROSITE" id="PS50111"/>
    </source>
</evidence>